<keyword evidence="2" id="KW-1185">Reference proteome</keyword>
<dbReference type="Gene3D" id="3.90.350.10">
    <property type="entry name" value="Transposase Inhibitor Protein From Tn5, Chain A, domain 1"/>
    <property type="match status" value="1"/>
</dbReference>
<reference evidence="2" key="1">
    <citation type="submission" date="2016-10" db="EMBL/GenBank/DDBJ databases">
        <authorList>
            <person name="Varghese N."/>
            <person name="Submissions S."/>
        </authorList>
    </citation>
    <scope>NUCLEOTIDE SEQUENCE [LARGE SCALE GENOMIC DNA]</scope>
    <source>
        <strain evidence="2">DSM 19181</strain>
    </source>
</reference>
<dbReference type="STRING" id="426701.SAMN04488098_101412"/>
<dbReference type="InterPro" id="IPR012337">
    <property type="entry name" value="RNaseH-like_sf"/>
</dbReference>
<evidence type="ECO:0000313" key="1">
    <source>
        <dbReference type="EMBL" id="SDK13192.1"/>
    </source>
</evidence>
<dbReference type="SUPFAM" id="SSF53098">
    <property type="entry name" value="Ribonuclease H-like"/>
    <property type="match status" value="1"/>
</dbReference>
<evidence type="ECO:0000313" key="2">
    <source>
        <dbReference type="Proteomes" id="UP000199433"/>
    </source>
</evidence>
<protein>
    <recommendedName>
        <fullName evidence="3">Transposase DDE domain-containing protein</fullName>
    </recommendedName>
</protein>
<gene>
    <name evidence="1" type="ORF">SAMN04488098_101412</name>
</gene>
<dbReference type="AlphaFoldDB" id="A0A1G8ZDK9"/>
<evidence type="ECO:0008006" key="3">
    <source>
        <dbReference type="Google" id="ProtNLM"/>
    </source>
</evidence>
<name>A0A1G8ZDK9_9LACT</name>
<sequence>MVVVYGYGEKPMKLLTNHSINGKDDVLRILKSYITRWRIEELFRVQKEEFQLEKTRTMTVSSLRILYTLMNCLVGHYSLAIEKSNYHTQTVLARARPSNKRKKIKFYLYRFIRGISKILSFDTVGIRYFYKVEKRSNQLSLL</sequence>
<organism evidence="1 2">
    <name type="scientific">Alkalibacterium thalassium</name>
    <dbReference type="NCBI Taxonomy" id="426701"/>
    <lineage>
        <taxon>Bacteria</taxon>
        <taxon>Bacillati</taxon>
        <taxon>Bacillota</taxon>
        <taxon>Bacilli</taxon>
        <taxon>Lactobacillales</taxon>
        <taxon>Carnobacteriaceae</taxon>
        <taxon>Alkalibacterium</taxon>
    </lineage>
</organism>
<accession>A0A1G8ZDK9</accession>
<proteinExistence type="predicted"/>
<dbReference type="EMBL" id="FNFK01000014">
    <property type="protein sequence ID" value="SDK13192.1"/>
    <property type="molecule type" value="Genomic_DNA"/>
</dbReference>
<dbReference type="Proteomes" id="UP000199433">
    <property type="component" value="Unassembled WGS sequence"/>
</dbReference>